<gene>
    <name evidence="8" type="ORF">LDAN0321_LOCUS9925</name>
    <name evidence="9" type="ORF">LDAN0321_LOCUS9929</name>
</gene>
<evidence type="ECO:0000256" key="1">
    <source>
        <dbReference type="ARBA" id="ARBA00022634"/>
    </source>
</evidence>
<keyword evidence="5" id="KW-0234">DNA repair</keyword>
<feature type="region of interest" description="Disordered" evidence="6">
    <location>
        <begin position="201"/>
        <end position="220"/>
    </location>
</feature>
<dbReference type="Gene3D" id="1.10.150.20">
    <property type="entry name" value="5' to 3' exonuclease, C-terminal subdomain"/>
    <property type="match status" value="1"/>
</dbReference>
<reference evidence="9" key="1">
    <citation type="submission" date="2021-01" db="EMBL/GenBank/DDBJ databases">
        <authorList>
            <person name="Corre E."/>
            <person name="Pelletier E."/>
            <person name="Niang G."/>
            <person name="Scheremetjew M."/>
            <person name="Finn R."/>
            <person name="Kale V."/>
            <person name="Holt S."/>
            <person name="Cochrane G."/>
            <person name="Meng A."/>
            <person name="Brown T."/>
            <person name="Cohen L."/>
        </authorList>
    </citation>
    <scope>NUCLEOTIDE SEQUENCE</scope>
    <source>
        <strain evidence="9">B650</strain>
    </source>
</reference>
<keyword evidence="5" id="KW-0539">Nucleus</keyword>
<dbReference type="Gene3D" id="3.30.460.10">
    <property type="entry name" value="Beta Polymerase, domain 2"/>
    <property type="match status" value="1"/>
</dbReference>
<keyword evidence="5" id="KW-0239">DNA-directed DNA polymerase</keyword>
<feature type="compositionally biased region" description="Acidic residues" evidence="6">
    <location>
        <begin position="26"/>
        <end position="43"/>
    </location>
</feature>
<dbReference type="GO" id="GO:0005634">
    <property type="term" value="C:nucleus"/>
    <property type="evidence" value="ECO:0007669"/>
    <property type="project" value="UniProtKB-SubCell"/>
</dbReference>
<dbReference type="EMBL" id="HBGY01015302">
    <property type="protein sequence ID" value="CAD9579709.1"/>
    <property type="molecule type" value="Transcribed_RNA"/>
</dbReference>
<protein>
    <recommendedName>
        <fullName evidence="5">DNA polymerase</fullName>
        <ecNumber evidence="5">2.7.7.7</ecNumber>
    </recommendedName>
</protein>
<name>A0A6U2NYI0_9STRA</name>
<evidence type="ECO:0000256" key="2">
    <source>
        <dbReference type="ARBA" id="ARBA00022679"/>
    </source>
</evidence>
<keyword evidence="5" id="KW-0227">DNA damage</keyword>
<keyword evidence="1" id="KW-0237">DNA synthesis</keyword>
<organism evidence="9">
    <name type="scientific">Leptocylindrus danicus</name>
    <dbReference type="NCBI Taxonomy" id="163516"/>
    <lineage>
        <taxon>Eukaryota</taxon>
        <taxon>Sar</taxon>
        <taxon>Stramenopiles</taxon>
        <taxon>Ochrophyta</taxon>
        <taxon>Bacillariophyta</taxon>
        <taxon>Coscinodiscophyceae</taxon>
        <taxon>Chaetocerotophycidae</taxon>
        <taxon>Leptocylindrales</taxon>
        <taxon>Leptocylindraceae</taxon>
        <taxon>Leptocylindrus</taxon>
    </lineage>
</organism>
<evidence type="ECO:0000259" key="7">
    <source>
        <dbReference type="SMART" id="SM00483"/>
    </source>
</evidence>
<feature type="compositionally biased region" description="Low complexity" evidence="6">
    <location>
        <begin position="9"/>
        <end position="20"/>
    </location>
</feature>
<keyword evidence="2 5" id="KW-0808">Transferase</keyword>
<keyword evidence="3 5" id="KW-0548">Nucleotidyltransferase</keyword>
<dbReference type="InterPro" id="IPR043519">
    <property type="entry name" value="NT_sf"/>
</dbReference>
<feature type="compositionally biased region" description="Basic and acidic residues" evidence="6">
    <location>
        <begin position="50"/>
        <end position="65"/>
    </location>
</feature>
<comment type="catalytic activity">
    <reaction evidence="5">
        <text>DNA(n) + a 2'-deoxyribonucleoside 5'-triphosphate = DNA(n+1) + diphosphate</text>
        <dbReference type="Rhea" id="RHEA:22508"/>
        <dbReference type="Rhea" id="RHEA-COMP:17339"/>
        <dbReference type="Rhea" id="RHEA-COMP:17340"/>
        <dbReference type="ChEBI" id="CHEBI:33019"/>
        <dbReference type="ChEBI" id="CHEBI:61560"/>
        <dbReference type="ChEBI" id="CHEBI:173112"/>
        <dbReference type="EC" id="2.7.7.7"/>
    </reaction>
</comment>
<evidence type="ECO:0000256" key="3">
    <source>
        <dbReference type="ARBA" id="ARBA00022695"/>
    </source>
</evidence>
<feature type="region of interest" description="Disordered" evidence="6">
    <location>
        <begin position="1"/>
        <end position="20"/>
    </location>
</feature>
<dbReference type="InterPro" id="IPR022312">
    <property type="entry name" value="DNA_pol_X"/>
</dbReference>
<dbReference type="GO" id="GO:0003887">
    <property type="term" value="F:DNA-directed DNA polymerase activity"/>
    <property type="evidence" value="ECO:0007669"/>
    <property type="project" value="UniProtKB-UniRule"/>
</dbReference>
<proteinExistence type="inferred from homology"/>
<dbReference type="EC" id="2.7.7.7" evidence="5"/>
<dbReference type="GO" id="GO:0046872">
    <property type="term" value="F:metal ion binding"/>
    <property type="evidence" value="ECO:0007669"/>
    <property type="project" value="UniProtKB-UniRule"/>
</dbReference>
<dbReference type="GO" id="GO:0003677">
    <property type="term" value="F:DNA binding"/>
    <property type="evidence" value="ECO:0007669"/>
    <property type="project" value="UniProtKB-UniRule"/>
</dbReference>
<dbReference type="PANTHER" id="PTHR11276:SF28">
    <property type="entry name" value="DNA POLYMERASE LAMBDA"/>
    <property type="match status" value="1"/>
</dbReference>
<accession>A0A6U2NYI0</accession>
<comment type="similarity">
    <text evidence="5">Belongs to the DNA polymerase type-X family.</text>
</comment>
<dbReference type="Pfam" id="PF14791">
    <property type="entry name" value="DNA_pol_B_thumb"/>
    <property type="match status" value="1"/>
</dbReference>
<evidence type="ECO:0000313" key="8">
    <source>
        <dbReference type="EMBL" id="CAD9579709.1"/>
    </source>
</evidence>
<feature type="domain" description="DNA-directed DNA polymerase X" evidence="7">
    <location>
        <begin position="174"/>
        <end position="603"/>
    </location>
</feature>
<evidence type="ECO:0000313" key="9">
    <source>
        <dbReference type="EMBL" id="CAD9579722.1"/>
    </source>
</evidence>
<dbReference type="InterPro" id="IPR018944">
    <property type="entry name" value="DNA_pol_lambd_fingers_domain"/>
</dbReference>
<dbReference type="Pfam" id="PF10391">
    <property type="entry name" value="DNA_pol_lambd_f"/>
    <property type="match status" value="1"/>
</dbReference>
<dbReference type="InterPro" id="IPR037160">
    <property type="entry name" value="DNA_Pol_thumb_sf"/>
</dbReference>
<comment type="subcellular location">
    <subcellularLocation>
        <location evidence="5">Nucleus</location>
    </subcellularLocation>
</comment>
<comment type="function">
    <text evidence="5">DNA polymerase that functions in several pathways of DNA repair. Involved in base excision repair (BER) responsible for repair of lesions that give rise to abasic (AP) sites in DNA. Also contributes to DNA double-strand break repair by non-homologous end joining and homologous recombination. Has both template-dependent and template-independent (terminal transferase) DNA polymerase activities. Has also a 5'-deoxyribose-5-phosphate lyase (dRP lyase) activity.</text>
</comment>
<evidence type="ECO:0000256" key="6">
    <source>
        <dbReference type="SAM" id="MobiDB-lite"/>
    </source>
</evidence>
<feature type="region of interest" description="Disordered" evidence="6">
    <location>
        <begin position="26"/>
        <end position="65"/>
    </location>
</feature>
<dbReference type="SMART" id="SM00483">
    <property type="entry name" value="POLXc"/>
    <property type="match status" value="1"/>
</dbReference>
<sequence>MAVAVGFCTSSSSTQGASATEVIEILSDDDDPTDDAQPEEDDSMQLHASQMDKVKEQKSLSQTKKRDARGIFKMKPFNAFFLSGLKGYKEVKAKYFNFEKGLESKSEARRLALQEADKAWAQVALACQNFHKKRNGSYKFAFEACHDKLLEEKGKDLSKLGSTTQDAFTSSMTNCNNEIIASRLQKLCAAMGAEAELTRLRKKSGQRASLGTNDDSMSKPKRNISQQYRSVTYDRIATTIRQYPSQVDLNCIDYGYGTSHTRAKKRNDPVFRIEDYIAKPTRSSTNGVERPPLIKAGGSCFRRLIRAIIFTEGPSGANFSLLEFDNEHKEDQKLLQNEELEAVGTFSKIWGVGVTSAARFVIYGLLTIDDLRRDKEVIASMNPQQRIGLSHFEDLIPKIPRREVEELRDYVRNVVNKLSDNKVSVTACGSYRRGCESSGDIDIMLLPNEKEGAADDAALNIMIPVLDNLRKRGFLTDDLALPNAFGENDGLIPGSDALSYMGVCRLPGAARLHRRIDIKAYPGVQGPFALLYFTGDAYFNRSMRAFAKKAGLTLSDAGLAICERRQMGGKSLKIHVGNSVLCEDEREIFNVMGVNFVEPTGRICVGTEGRLHGSYGGEGIPSLEVLMGEESEESDIEENGGD</sequence>
<feature type="compositionally biased region" description="Polar residues" evidence="6">
    <location>
        <begin position="206"/>
        <end position="215"/>
    </location>
</feature>
<dbReference type="AlphaFoldDB" id="A0A6U2NYI0"/>
<dbReference type="SUPFAM" id="SSF81301">
    <property type="entry name" value="Nucleotidyltransferase"/>
    <property type="match status" value="1"/>
</dbReference>
<dbReference type="SUPFAM" id="SSF81585">
    <property type="entry name" value="PsbU/PolX domain-like"/>
    <property type="match status" value="1"/>
</dbReference>
<dbReference type="PANTHER" id="PTHR11276">
    <property type="entry name" value="DNA POLYMERASE TYPE-X FAMILY MEMBER"/>
    <property type="match status" value="1"/>
</dbReference>
<dbReference type="PRINTS" id="PR00870">
    <property type="entry name" value="DNAPOLXBETA"/>
</dbReference>
<dbReference type="InterPro" id="IPR002054">
    <property type="entry name" value="DNA-dir_DNA_pol_X"/>
</dbReference>
<evidence type="ECO:0000256" key="4">
    <source>
        <dbReference type="ARBA" id="ARBA00022705"/>
    </source>
</evidence>
<dbReference type="Gene3D" id="3.30.210.10">
    <property type="entry name" value="DNA polymerase, thumb domain"/>
    <property type="match status" value="1"/>
</dbReference>
<dbReference type="Pfam" id="PF14792">
    <property type="entry name" value="DNA_pol_B_palm"/>
    <property type="match status" value="1"/>
</dbReference>
<dbReference type="InterPro" id="IPR028207">
    <property type="entry name" value="DNA_pol_B_palm_palm"/>
</dbReference>
<dbReference type="GO" id="GO:0006303">
    <property type="term" value="P:double-strand break repair via nonhomologous end joining"/>
    <property type="evidence" value="ECO:0007669"/>
    <property type="project" value="TreeGrafter"/>
</dbReference>
<dbReference type="InterPro" id="IPR002008">
    <property type="entry name" value="DNA_pol_X_beta-like"/>
</dbReference>
<keyword evidence="4" id="KW-0235">DNA replication</keyword>
<dbReference type="PRINTS" id="PR00869">
    <property type="entry name" value="DNAPOLX"/>
</dbReference>
<dbReference type="InterPro" id="IPR029398">
    <property type="entry name" value="PolB_thumb"/>
</dbReference>
<dbReference type="EMBL" id="HBGY01015306">
    <property type="protein sequence ID" value="CAD9579722.1"/>
    <property type="molecule type" value="Transcribed_RNA"/>
</dbReference>
<evidence type="ECO:0000256" key="5">
    <source>
        <dbReference type="RuleBase" id="RU366014"/>
    </source>
</evidence>